<name>A0AAW0CRE4_9AGAR</name>
<evidence type="ECO:0000313" key="3">
    <source>
        <dbReference type="Proteomes" id="UP001383192"/>
    </source>
</evidence>
<dbReference type="Gene3D" id="1.20.1280.50">
    <property type="match status" value="1"/>
</dbReference>
<dbReference type="SUPFAM" id="SSF81383">
    <property type="entry name" value="F-box domain"/>
    <property type="match status" value="1"/>
</dbReference>
<dbReference type="InterPro" id="IPR036047">
    <property type="entry name" value="F-box-like_dom_sf"/>
</dbReference>
<evidence type="ECO:0000313" key="2">
    <source>
        <dbReference type="EMBL" id="KAK7040828.1"/>
    </source>
</evidence>
<sequence length="496" mass="55983">MRRLPQDVLSEIFLQCLPKNRLPLNSIAEAPLLLTRVCRSWRSIALSTPRLWRAIHLAPPGISRRPVDDRYRAKVNTLTEGLKVWLERARRVPLTISIAMPPPAPGLGKSRAEMNEAYSELMNIIPRYSRQLKGLCLRGLWYQLIPLTFHNLTADDIPLLESLHIGGNYFFPGSDSTSYPLSKLLRAPSLRSVSITDHSLAADPFTLPVSWHTLTELRMNTKTTQSRPKQLIHTIACTCPSLRICELSFSVGSPGDFTEDLHLPVHRWRHLWRLDIAVLIENDAAQPSIMKIFDVVETPSLSWLALGVLVHMQYHLDMVPFLDCLARSRCSITHMDLELCLSSEMLIACLERVPSLTTLRVSGQEIERPRANYMTNEWVTSPHPPPAVTPDVIRRLGAPDVGEVLCPRLERITLERVDFVLADQLAALVVARSGQDGSESAKLLSLKVVFQSLRYDASVEKIALLKERGVVLSWVHDPEDVKESSTYRMPQTPIDY</sequence>
<dbReference type="AlphaFoldDB" id="A0AAW0CRE4"/>
<proteinExistence type="predicted"/>
<gene>
    <name evidence="2" type="ORF">VNI00_009424</name>
</gene>
<dbReference type="SUPFAM" id="SSF52047">
    <property type="entry name" value="RNI-like"/>
    <property type="match status" value="1"/>
</dbReference>
<dbReference type="Proteomes" id="UP001383192">
    <property type="component" value="Unassembled WGS sequence"/>
</dbReference>
<dbReference type="Gene3D" id="3.80.10.10">
    <property type="entry name" value="Ribonuclease Inhibitor"/>
    <property type="match status" value="1"/>
</dbReference>
<keyword evidence="3" id="KW-1185">Reference proteome</keyword>
<dbReference type="InterPro" id="IPR001810">
    <property type="entry name" value="F-box_dom"/>
</dbReference>
<evidence type="ECO:0000259" key="1">
    <source>
        <dbReference type="PROSITE" id="PS50181"/>
    </source>
</evidence>
<comment type="caution">
    <text evidence="2">The sequence shown here is derived from an EMBL/GenBank/DDBJ whole genome shotgun (WGS) entry which is preliminary data.</text>
</comment>
<dbReference type="PANTHER" id="PTHR38926:SF5">
    <property type="entry name" value="F-BOX AND LEUCINE-RICH REPEAT PROTEIN 6"/>
    <property type="match status" value="1"/>
</dbReference>
<accession>A0AAW0CRE4</accession>
<dbReference type="PROSITE" id="PS50181">
    <property type="entry name" value="FBOX"/>
    <property type="match status" value="1"/>
</dbReference>
<feature type="domain" description="F-box" evidence="1">
    <location>
        <begin position="1"/>
        <end position="55"/>
    </location>
</feature>
<dbReference type="InterPro" id="IPR032675">
    <property type="entry name" value="LRR_dom_sf"/>
</dbReference>
<dbReference type="EMBL" id="JAYKXP010000035">
    <property type="protein sequence ID" value="KAK7040828.1"/>
    <property type="molecule type" value="Genomic_DNA"/>
</dbReference>
<reference evidence="2 3" key="1">
    <citation type="submission" date="2024-01" db="EMBL/GenBank/DDBJ databases">
        <title>A draft genome for a cacao thread blight-causing isolate of Paramarasmius palmivorus.</title>
        <authorList>
            <person name="Baruah I.K."/>
            <person name="Bukari Y."/>
            <person name="Amoako-Attah I."/>
            <person name="Meinhardt L.W."/>
            <person name="Bailey B.A."/>
            <person name="Cohen S.P."/>
        </authorList>
    </citation>
    <scope>NUCLEOTIDE SEQUENCE [LARGE SCALE GENOMIC DNA]</scope>
    <source>
        <strain evidence="2 3">GH-12</strain>
    </source>
</reference>
<protein>
    <recommendedName>
        <fullName evidence="1">F-box domain-containing protein</fullName>
    </recommendedName>
</protein>
<dbReference type="PANTHER" id="PTHR38926">
    <property type="entry name" value="F-BOX DOMAIN CONTAINING PROTEIN, EXPRESSED"/>
    <property type="match status" value="1"/>
</dbReference>
<organism evidence="2 3">
    <name type="scientific">Paramarasmius palmivorus</name>
    <dbReference type="NCBI Taxonomy" id="297713"/>
    <lineage>
        <taxon>Eukaryota</taxon>
        <taxon>Fungi</taxon>
        <taxon>Dikarya</taxon>
        <taxon>Basidiomycota</taxon>
        <taxon>Agaricomycotina</taxon>
        <taxon>Agaricomycetes</taxon>
        <taxon>Agaricomycetidae</taxon>
        <taxon>Agaricales</taxon>
        <taxon>Marasmiineae</taxon>
        <taxon>Marasmiaceae</taxon>
        <taxon>Paramarasmius</taxon>
    </lineage>
</organism>